<dbReference type="SUPFAM" id="SSF52540">
    <property type="entry name" value="P-loop containing nucleoside triphosphate hydrolases"/>
    <property type="match status" value="1"/>
</dbReference>
<gene>
    <name evidence="4" type="primary">POC1A_1</name>
    <name evidence="4" type="ORF">EIP91_000758</name>
</gene>
<dbReference type="Gene3D" id="2.60.40.150">
    <property type="entry name" value="C2 domain"/>
    <property type="match status" value="1"/>
</dbReference>
<dbReference type="InterPro" id="IPR035892">
    <property type="entry name" value="C2_domain_sf"/>
</dbReference>
<sequence length="1468" mass="165498">MTGRTPSLPQELVEYIIDILWDQHATLRSCSLVSQAWCPRCRYHLRRVVVLSDSDDEAKAALYRDPSITSSVRHLTIRTLHQSQWLSWFPNILPIVEDMKHVTRLRIHVVNWGVRLGDGFFRAQRSSLTHLTLDGVNFDSFATFTYVTAAFHKLESLTLLYVRWVSRLGPVRYEDWADGSKLNLKTLRLGWVFSALAGNLKELVGWLKRGRSTPLCIQHFAFGATNPEDPELQEPMLQLSSSLREIEIFQRIHSWPSLLGSSQTLDATLADKRLTLLVSVTIVGITSDPKLVNCTDMHQVLDQKLPQLAQKKEIQSKLRIQHTYPQWNERSKFLNGSYEARRLRRRPALFSMFFPLMLMSHFTLVSFGHPSELHGSIVGFSFCNLVPIDAAPYRRLPTTSISEVQIQLFGGRLTRTFRTLLNFDMSTIPITILSATQLPQDVGCFASPQFRIKLIVGTTVHKTTWIKDAEPTWNETMALPALDGNYLRIQLWSEGFTSWCRNLIGELDLSDGQLTPLRVGRPTQIELKTFALNTAGFLWISMPPPDKPTEKKDAPPVTDTPIAGTQEPDRRVSVPTARNAVSGLKMVAFKLNGLLGIVDEASKIHVIVSVACSVISSVLEAVKNQHETDPKLLYLLGSMETAYNFAKDLRSMGDITDVLQEYLQEALKQTIECASFVREYCGVGFYGKAYKAMLYGTAVKRVDEFADRFKKLRQARVDGSPIKTNLATYRVLDVVRDARRDQQLNHLQVVSVNAPDRLPCLAGTRTQLVKDLATWLMVPMNGTSNVFWLHGHAGTGKSTISTTVANIFRDQSRLGASIFFSQDSPDGSSPDNVIRALAQQLGLFDPRVGQAVIETLEKNPAITSSPLSMQFAELVHKPISSISSLPSEGPVVVILDGLNECGDPGSRRELLSVLPDWLCLLPKCIRVLITSREDPDIVSALDGHVGVSHQDMSTLPDTNKDISTYIRAYLGSVRQAPHSQHLDLPTDWPGGAKLMLLVKRSAGLFLWAATVCRLIDAHDPQERLDLILHGRSPAHPGLVMDELYTSLLLALGQWNDRSFQNGFQLALGTISSVNSPVSMDALQDFIEIPPMSILERFGCVLSWNTESDPVRLLHSSFRDFLTDPTRSGPDTPWSINLSSHHRRLAFTCLKSIEQDMATSLDIITEGHGTCPCLREEWCPQSVLHSSQHWISYIVQCNPDFELGDKLAWVLLGMYGDWYAFRCISDDYYFELDSASQSLENWMMRYSRGNKLFRTSQVAEESLALLKFYNSTYGPRLQKLFQRTDVHHADRIRLVFESRLMADVFNIDYEDVRRTFEGKSQQEKEAFEGMDTVITRLRQRTEALVQSLRSASVYDALTTKLDMFPSSLSQTYLTWSQMQLDGTDVECIRDQSSPLHGSGAGSRRRTRRVHHPDDVNGVLPQQSTMHFPTPDTYTYTIEDPPATVQFPMPQIPVQRQPSRSQSGYQDYMQ</sequence>
<organism evidence="4 5">
    <name type="scientific">Steccherinum ochraceum</name>
    <dbReference type="NCBI Taxonomy" id="92696"/>
    <lineage>
        <taxon>Eukaryota</taxon>
        <taxon>Fungi</taxon>
        <taxon>Dikarya</taxon>
        <taxon>Basidiomycota</taxon>
        <taxon>Agaricomycotina</taxon>
        <taxon>Agaricomycetes</taxon>
        <taxon>Polyporales</taxon>
        <taxon>Steccherinaceae</taxon>
        <taxon>Steccherinum</taxon>
    </lineage>
</organism>
<dbReference type="Gene3D" id="3.40.50.300">
    <property type="entry name" value="P-loop containing nucleotide triphosphate hydrolases"/>
    <property type="match status" value="1"/>
</dbReference>
<evidence type="ECO:0000259" key="3">
    <source>
        <dbReference type="PROSITE" id="PS50004"/>
    </source>
</evidence>
<feature type="region of interest" description="Disordered" evidence="2">
    <location>
        <begin position="1388"/>
        <end position="1425"/>
    </location>
</feature>
<dbReference type="PANTHER" id="PTHR10039:SF14">
    <property type="entry name" value="NACHT DOMAIN-CONTAINING PROTEIN"/>
    <property type="match status" value="1"/>
</dbReference>
<feature type="region of interest" description="Disordered" evidence="2">
    <location>
        <begin position="1438"/>
        <end position="1468"/>
    </location>
</feature>
<dbReference type="EMBL" id="RWJN01000117">
    <property type="protein sequence ID" value="TCD66919.1"/>
    <property type="molecule type" value="Genomic_DNA"/>
</dbReference>
<evidence type="ECO:0000313" key="5">
    <source>
        <dbReference type="Proteomes" id="UP000292702"/>
    </source>
</evidence>
<feature type="compositionally biased region" description="Polar residues" evidence="2">
    <location>
        <begin position="1452"/>
        <end position="1468"/>
    </location>
</feature>
<dbReference type="SMART" id="SM00239">
    <property type="entry name" value="C2"/>
    <property type="match status" value="1"/>
</dbReference>
<dbReference type="STRING" id="92696.A0A4R0RNQ9"/>
<dbReference type="OrthoDB" id="3228837at2759"/>
<keyword evidence="1" id="KW-0677">Repeat</keyword>
<evidence type="ECO:0000313" key="4">
    <source>
        <dbReference type="EMBL" id="TCD66919.1"/>
    </source>
</evidence>
<reference evidence="4 5" key="1">
    <citation type="submission" date="2018-11" db="EMBL/GenBank/DDBJ databases">
        <title>Genome assembly of Steccherinum ochraceum LE-BIN_3174, the white-rot fungus of the Steccherinaceae family (The Residual Polyporoid clade, Polyporales, Basidiomycota).</title>
        <authorList>
            <person name="Fedorova T.V."/>
            <person name="Glazunova O.A."/>
            <person name="Landesman E.O."/>
            <person name="Moiseenko K.V."/>
            <person name="Psurtseva N.V."/>
            <person name="Savinova O.S."/>
            <person name="Shakhova N.V."/>
            <person name="Tyazhelova T.V."/>
            <person name="Vasina D.V."/>
        </authorList>
    </citation>
    <scope>NUCLEOTIDE SEQUENCE [LARGE SCALE GENOMIC DNA]</scope>
    <source>
        <strain evidence="4 5">LE-BIN_3174</strain>
    </source>
</reference>
<accession>A0A4R0RNQ9</accession>
<dbReference type="SUPFAM" id="SSF49562">
    <property type="entry name" value="C2 domain (Calcium/lipid-binding domain, CaLB)"/>
    <property type="match status" value="1"/>
</dbReference>
<proteinExistence type="predicted"/>
<comment type="caution">
    <text evidence="4">The sequence shown here is derived from an EMBL/GenBank/DDBJ whole genome shotgun (WGS) entry which is preliminary data.</text>
</comment>
<dbReference type="CDD" id="cd00030">
    <property type="entry name" value="C2"/>
    <property type="match status" value="1"/>
</dbReference>
<dbReference type="InterPro" id="IPR027417">
    <property type="entry name" value="P-loop_NTPase"/>
</dbReference>
<dbReference type="InterPro" id="IPR000008">
    <property type="entry name" value="C2_dom"/>
</dbReference>
<dbReference type="PROSITE" id="PS50004">
    <property type="entry name" value="C2"/>
    <property type="match status" value="1"/>
</dbReference>
<dbReference type="InterPro" id="IPR056884">
    <property type="entry name" value="NPHP3-like_N"/>
</dbReference>
<evidence type="ECO:0000256" key="1">
    <source>
        <dbReference type="ARBA" id="ARBA00022737"/>
    </source>
</evidence>
<feature type="region of interest" description="Disordered" evidence="2">
    <location>
        <begin position="544"/>
        <end position="571"/>
    </location>
</feature>
<keyword evidence="5" id="KW-1185">Reference proteome</keyword>
<evidence type="ECO:0000256" key="2">
    <source>
        <dbReference type="SAM" id="MobiDB-lite"/>
    </source>
</evidence>
<dbReference type="PANTHER" id="PTHR10039">
    <property type="entry name" value="AMELOGENIN"/>
    <property type="match status" value="1"/>
</dbReference>
<protein>
    <submittedName>
        <fullName evidence="4">POC1 centriolar protein</fullName>
    </submittedName>
</protein>
<dbReference type="Proteomes" id="UP000292702">
    <property type="component" value="Unassembled WGS sequence"/>
</dbReference>
<name>A0A4R0RNQ9_9APHY</name>
<dbReference type="Pfam" id="PF24883">
    <property type="entry name" value="NPHP3_N"/>
    <property type="match status" value="1"/>
</dbReference>
<feature type="domain" description="C2" evidence="3">
    <location>
        <begin position="409"/>
        <end position="527"/>
    </location>
</feature>
<dbReference type="Pfam" id="PF00168">
    <property type="entry name" value="C2"/>
    <property type="match status" value="1"/>
</dbReference>